<reference evidence="1 2" key="1">
    <citation type="journal article" date="2016" name="Nat. Commun.">
        <title>Thousands of microbial genomes shed light on interconnected biogeochemical processes in an aquifer system.</title>
        <authorList>
            <person name="Anantharaman K."/>
            <person name="Brown C.T."/>
            <person name="Hug L.A."/>
            <person name="Sharon I."/>
            <person name="Castelle C.J."/>
            <person name="Probst A.J."/>
            <person name="Thomas B.C."/>
            <person name="Singh A."/>
            <person name="Wilkins M.J."/>
            <person name="Karaoz U."/>
            <person name="Brodie E.L."/>
            <person name="Williams K.H."/>
            <person name="Hubbard S.S."/>
            <person name="Banfield J.F."/>
        </authorList>
    </citation>
    <scope>NUCLEOTIDE SEQUENCE [LARGE SCALE GENOMIC DNA]</scope>
</reference>
<name>A0A1F7J1X6_9BACT</name>
<proteinExistence type="predicted"/>
<evidence type="ECO:0000313" key="1">
    <source>
        <dbReference type="EMBL" id="OGK49612.1"/>
    </source>
</evidence>
<protein>
    <submittedName>
        <fullName evidence="1">Uncharacterized protein</fullName>
    </submittedName>
</protein>
<dbReference type="Proteomes" id="UP000178558">
    <property type="component" value="Unassembled WGS sequence"/>
</dbReference>
<gene>
    <name evidence="1" type="ORF">A3B50_04125</name>
</gene>
<organism evidence="1 2">
    <name type="scientific">Candidatus Roizmanbacteria bacterium RIFCSPLOWO2_01_FULL_40_42</name>
    <dbReference type="NCBI Taxonomy" id="1802066"/>
    <lineage>
        <taxon>Bacteria</taxon>
        <taxon>Candidatus Roizmaniibacteriota</taxon>
    </lineage>
</organism>
<comment type="caution">
    <text evidence="1">The sequence shown here is derived from an EMBL/GenBank/DDBJ whole genome shotgun (WGS) entry which is preliminary data.</text>
</comment>
<evidence type="ECO:0000313" key="2">
    <source>
        <dbReference type="Proteomes" id="UP000178558"/>
    </source>
</evidence>
<dbReference type="EMBL" id="MGAQ01000029">
    <property type="protein sequence ID" value="OGK49612.1"/>
    <property type="molecule type" value="Genomic_DNA"/>
</dbReference>
<accession>A0A1F7J1X6</accession>
<dbReference type="AlphaFoldDB" id="A0A1F7J1X6"/>
<sequence length="133" mass="15935">MAKKKNIDVLHVLAEFQKNILEKKPTMDKMYDEVQMMHFKIRPLQGDVSLLNLSDTNLIEALWNLGKLDEFFRTQKDQLTQKQKQIFFQFLENLYDQFQDKLSNVRLKPIEEMQVSSSVEMEIFKEESQKKFN</sequence>